<dbReference type="OrthoDB" id="1374586at2"/>
<dbReference type="InterPro" id="IPR001173">
    <property type="entry name" value="Glyco_trans_2-like"/>
</dbReference>
<reference evidence="2 3" key="1">
    <citation type="submission" date="2016-10" db="EMBL/GenBank/DDBJ databases">
        <authorList>
            <person name="de Groot N.N."/>
        </authorList>
    </citation>
    <scope>NUCLEOTIDE SEQUENCE [LARGE SCALE GENOMIC DNA]</scope>
    <source>
        <strain evidence="2 3">DSM 26000</strain>
    </source>
</reference>
<protein>
    <recommendedName>
        <fullName evidence="1">Glycosyltransferase 2-like domain-containing protein</fullName>
    </recommendedName>
</protein>
<evidence type="ECO:0000313" key="3">
    <source>
        <dbReference type="Proteomes" id="UP000198931"/>
    </source>
</evidence>
<evidence type="ECO:0000313" key="2">
    <source>
        <dbReference type="EMBL" id="SFI09705.1"/>
    </source>
</evidence>
<organism evidence="2 3">
    <name type="scientific">Halpernia frigidisoli</name>
    <dbReference type="NCBI Taxonomy" id="1125876"/>
    <lineage>
        <taxon>Bacteria</taxon>
        <taxon>Pseudomonadati</taxon>
        <taxon>Bacteroidota</taxon>
        <taxon>Flavobacteriia</taxon>
        <taxon>Flavobacteriales</taxon>
        <taxon>Weeksellaceae</taxon>
        <taxon>Chryseobacterium group</taxon>
        <taxon>Halpernia</taxon>
    </lineage>
</organism>
<dbReference type="Proteomes" id="UP000198931">
    <property type="component" value="Unassembled WGS sequence"/>
</dbReference>
<dbReference type="RefSeq" id="WP_090079358.1">
    <property type="nucleotide sequence ID" value="NZ_FOQT01000002.1"/>
</dbReference>
<dbReference type="InterPro" id="IPR029044">
    <property type="entry name" value="Nucleotide-diphossugar_trans"/>
</dbReference>
<dbReference type="CDD" id="cd00761">
    <property type="entry name" value="Glyco_tranf_GTA_type"/>
    <property type="match status" value="1"/>
</dbReference>
<dbReference type="EMBL" id="FOQT01000002">
    <property type="protein sequence ID" value="SFI09705.1"/>
    <property type="molecule type" value="Genomic_DNA"/>
</dbReference>
<dbReference type="Pfam" id="PF00535">
    <property type="entry name" value="Glycos_transf_2"/>
    <property type="match status" value="1"/>
</dbReference>
<dbReference type="SUPFAM" id="SSF53448">
    <property type="entry name" value="Nucleotide-diphospho-sugar transferases"/>
    <property type="match status" value="1"/>
</dbReference>
<dbReference type="STRING" id="1125876.SAMN05443292_1334"/>
<dbReference type="Gene3D" id="3.90.550.10">
    <property type="entry name" value="Spore Coat Polysaccharide Biosynthesis Protein SpsA, Chain A"/>
    <property type="match status" value="1"/>
</dbReference>
<gene>
    <name evidence="2" type="ORF">SAMN05443292_1334</name>
</gene>
<accession>A0A1I3FES5</accession>
<name>A0A1I3FES5_9FLAO</name>
<keyword evidence="3" id="KW-1185">Reference proteome</keyword>
<feature type="domain" description="Glycosyltransferase 2-like" evidence="1">
    <location>
        <begin position="6"/>
        <end position="129"/>
    </location>
</feature>
<proteinExistence type="predicted"/>
<sequence>MNKLAVIIPFYRLHYFRETLLSLASQTDHRFNVYIGNDASAENPNELLKEFKGKFNLTYKKFEKNTGVISLTKHFERCLEMVNNEEWFMILGDDDCLTENVIKAFHENLQVFRDRSNVVRFSSQIMNGKSQNVSGVFNNPRYENAITSYCRKLQGKTRSSLSEFIFRKKTFDKYGFKDYYQAWTSDDRAIIDVSEAKDIFSIDEIVRVRNSEINISGGNNATQPKINVRLKSARELISDYKKIMTLEERVIIFGAFEGQFYLKKNPAIKYYLFLWKESFNIKGFKYLFLQLKSCFYKIIGMSKKNIES</sequence>
<evidence type="ECO:0000259" key="1">
    <source>
        <dbReference type="Pfam" id="PF00535"/>
    </source>
</evidence>
<dbReference type="AlphaFoldDB" id="A0A1I3FES5"/>